<dbReference type="InterPro" id="IPR036318">
    <property type="entry name" value="FAD-bd_PCMH-like_sf"/>
</dbReference>
<gene>
    <name evidence="7" type="ORF">NPD5_1828</name>
</gene>
<keyword evidence="5" id="KW-0560">Oxidoreductase</keyword>
<dbReference type="SUPFAM" id="SSF56176">
    <property type="entry name" value="FAD-binding/transporter-associated domain-like"/>
    <property type="match status" value="1"/>
</dbReference>
<dbReference type="Gene3D" id="3.30.465.10">
    <property type="match status" value="1"/>
</dbReference>
<comment type="similarity">
    <text evidence="2">Belongs to the oxygen-dependent FAD-linked oxidoreductase family.</text>
</comment>
<keyword evidence="4" id="KW-0274">FAD</keyword>
<evidence type="ECO:0000256" key="1">
    <source>
        <dbReference type="ARBA" id="ARBA00001974"/>
    </source>
</evidence>
<dbReference type="STRING" id="413999.CBO0266"/>
<sequence>MIEVITPTSNYYDDARQVWNRAIDKYPAAIAYCKTYEDIKKAILFARKNNFKIRVRCGGHNYEGFSIANDALIIDISNLNKIQINYECNTVTVQSGAYLGQVYNFLGASEYPFPGGSCPTVGISGVVLGGGWGYSSRYLGLTCDSLLELKMIDYRGCLLTANKNINSDLYWACKGGGGGNFGIVVSMTFKLPPKVDKVTVFNIYYTKPSKNTQLKFLNTWQNWISTTSNKINMKGSIVNSETDGVNIICTGLLYGTPKELYKLLVPFSKIEGYKLSYRYTSFLQAAEIIASVYPQYEYFISYGRFVSEIYSYETLKNLINIINEERPNGSTTTELNVYGLGGQVSKINKKDTAFYYRNSNYIILLETDFRNNLYKQDNINWINRNSEYIYNITSGSYINFPYYPLPNYLYDYYGGNVERLKCIKSKYDPLNVFNFPQSIRCCSNVKTI</sequence>
<dbReference type="Gene3D" id="3.30.43.10">
    <property type="entry name" value="Uridine Diphospho-n-acetylenolpyruvylglucosamine Reductase, domain 2"/>
    <property type="match status" value="1"/>
</dbReference>
<dbReference type="GO" id="GO:0071949">
    <property type="term" value="F:FAD binding"/>
    <property type="evidence" value="ECO:0007669"/>
    <property type="project" value="InterPro"/>
</dbReference>
<name>A0A1L3NMI5_CLOSG</name>
<protein>
    <submittedName>
        <fullName evidence="7">Berberine and berberine like family protein</fullName>
    </submittedName>
</protein>
<dbReference type="InterPro" id="IPR006094">
    <property type="entry name" value="Oxid_FAD_bind_N"/>
</dbReference>
<keyword evidence="3" id="KW-0285">Flavoprotein</keyword>
<dbReference type="AlphaFoldDB" id="A0A1L3NMI5"/>
<dbReference type="InterPro" id="IPR050416">
    <property type="entry name" value="FAD-linked_Oxidoreductase"/>
</dbReference>
<evidence type="ECO:0000259" key="6">
    <source>
        <dbReference type="PROSITE" id="PS51387"/>
    </source>
</evidence>
<evidence type="ECO:0000313" key="8">
    <source>
        <dbReference type="Proteomes" id="UP000182204"/>
    </source>
</evidence>
<dbReference type="Pfam" id="PF01565">
    <property type="entry name" value="FAD_binding_4"/>
    <property type="match status" value="1"/>
</dbReference>
<dbReference type="InterPro" id="IPR016167">
    <property type="entry name" value="FAD-bd_PCMH_sub1"/>
</dbReference>
<dbReference type="Proteomes" id="UP000182204">
    <property type="component" value="Chromosome"/>
</dbReference>
<dbReference type="EMBL" id="CP013243">
    <property type="protein sequence ID" value="APH17339.1"/>
    <property type="molecule type" value="Genomic_DNA"/>
</dbReference>
<proteinExistence type="inferred from homology"/>
<dbReference type="Pfam" id="PF08031">
    <property type="entry name" value="BBE"/>
    <property type="match status" value="1"/>
</dbReference>
<dbReference type="InterPro" id="IPR012951">
    <property type="entry name" value="BBE"/>
</dbReference>
<evidence type="ECO:0000256" key="2">
    <source>
        <dbReference type="ARBA" id="ARBA00005466"/>
    </source>
</evidence>
<dbReference type="RefSeq" id="WP_167366085.1">
    <property type="nucleotide sequence ID" value="NZ_CP013243.1"/>
</dbReference>
<dbReference type="GO" id="GO:0016491">
    <property type="term" value="F:oxidoreductase activity"/>
    <property type="evidence" value="ECO:0007669"/>
    <property type="project" value="UniProtKB-KW"/>
</dbReference>
<evidence type="ECO:0000256" key="4">
    <source>
        <dbReference type="ARBA" id="ARBA00022827"/>
    </source>
</evidence>
<comment type="cofactor">
    <cofactor evidence="1">
        <name>FAD</name>
        <dbReference type="ChEBI" id="CHEBI:57692"/>
    </cofactor>
</comment>
<dbReference type="PANTHER" id="PTHR42973:SF39">
    <property type="entry name" value="FAD-BINDING PCMH-TYPE DOMAIN-CONTAINING PROTEIN"/>
    <property type="match status" value="1"/>
</dbReference>
<organism evidence="7 8">
    <name type="scientific">Clostridium sporogenes</name>
    <dbReference type="NCBI Taxonomy" id="1509"/>
    <lineage>
        <taxon>Bacteria</taxon>
        <taxon>Bacillati</taxon>
        <taxon>Bacillota</taxon>
        <taxon>Clostridia</taxon>
        <taxon>Eubacteriales</taxon>
        <taxon>Clostridiaceae</taxon>
        <taxon>Clostridium</taxon>
    </lineage>
</organism>
<reference evidence="7 8" key="1">
    <citation type="submission" date="2015-11" db="EMBL/GenBank/DDBJ databases">
        <authorList>
            <person name="Hill K.K."/>
            <person name="Shirey T.B."/>
            <person name="Raphael B."/>
            <person name="Daligault H.E."/>
            <person name="Davenport K.W."/>
            <person name="Bruce D.C."/>
            <person name="Foley B.T."/>
            <person name="Johnson S.L."/>
        </authorList>
    </citation>
    <scope>NUCLEOTIDE SEQUENCE [LARGE SCALE GENOMIC DNA]</scope>
    <source>
        <strain evidence="7 8">CDC_1632</strain>
    </source>
</reference>
<evidence type="ECO:0000313" key="7">
    <source>
        <dbReference type="EMBL" id="APH17339.1"/>
    </source>
</evidence>
<evidence type="ECO:0000256" key="3">
    <source>
        <dbReference type="ARBA" id="ARBA00022630"/>
    </source>
</evidence>
<feature type="domain" description="FAD-binding PCMH-type" evidence="6">
    <location>
        <begin position="23"/>
        <end position="194"/>
    </location>
</feature>
<dbReference type="PROSITE" id="PS51387">
    <property type="entry name" value="FAD_PCMH"/>
    <property type="match status" value="1"/>
</dbReference>
<dbReference type="Gene3D" id="3.40.462.20">
    <property type="match status" value="1"/>
</dbReference>
<dbReference type="PANTHER" id="PTHR42973">
    <property type="entry name" value="BINDING OXIDOREDUCTASE, PUTATIVE (AFU_ORTHOLOGUE AFUA_1G17690)-RELATED"/>
    <property type="match status" value="1"/>
</dbReference>
<dbReference type="InterPro" id="IPR016166">
    <property type="entry name" value="FAD-bd_PCMH"/>
</dbReference>
<dbReference type="InterPro" id="IPR016169">
    <property type="entry name" value="FAD-bd_PCMH_sub2"/>
</dbReference>
<evidence type="ECO:0000256" key="5">
    <source>
        <dbReference type="ARBA" id="ARBA00023002"/>
    </source>
</evidence>
<accession>A0A1L3NMI5</accession>